<proteinExistence type="predicted"/>
<keyword evidence="2" id="KW-1185">Reference proteome</keyword>
<organism evidence="1 2">
    <name type="scientific">Lipomyces orientalis</name>
    <dbReference type="NCBI Taxonomy" id="1233043"/>
    <lineage>
        <taxon>Eukaryota</taxon>
        <taxon>Fungi</taxon>
        <taxon>Dikarya</taxon>
        <taxon>Ascomycota</taxon>
        <taxon>Saccharomycotina</taxon>
        <taxon>Lipomycetes</taxon>
        <taxon>Lipomycetales</taxon>
        <taxon>Lipomycetaceae</taxon>
        <taxon>Lipomyces</taxon>
    </lineage>
</organism>
<evidence type="ECO:0000313" key="2">
    <source>
        <dbReference type="Proteomes" id="UP001489719"/>
    </source>
</evidence>
<dbReference type="EMBL" id="MU970094">
    <property type="protein sequence ID" value="KAK9321620.1"/>
    <property type="molecule type" value="Genomic_DNA"/>
</dbReference>
<dbReference type="Proteomes" id="UP001489719">
    <property type="component" value="Unassembled WGS sequence"/>
</dbReference>
<name>A0ACC3TK90_9ASCO</name>
<evidence type="ECO:0000313" key="1">
    <source>
        <dbReference type="EMBL" id="KAK9321620.1"/>
    </source>
</evidence>
<sequence>MVADSYCRYMYLAYNTVAEIVTVVTVPRDLHETPAIDLWRRILNGAEGYLSSHGADHSLIGRVTDAGSTTIKGRYGGYAKSKKQADGTIKYKRSGVEAKVMIVIEDLWIEGQYVKVCILVCLDESPRFRNPKARYEHDVEMKTMARCVAENVERDSSQSYYGQIKYRGHRWVGDLTHAFFIVWRANKRRPTRYPLIQNVWSSNRLPKSIGLKMSDFIPEEDLAATSIPDGSLSFDAHLYTTAEQRYEDII</sequence>
<comment type="caution">
    <text evidence="1">The sequence shown here is derived from an EMBL/GenBank/DDBJ whole genome shotgun (WGS) entry which is preliminary data.</text>
</comment>
<reference evidence="2" key="1">
    <citation type="journal article" date="2024" name="Front. Bioeng. Biotechnol.">
        <title>Genome-scale model development and genomic sequencing of the oleaginous clade Lipomyces.</title>
        <authorList>
            <person name="Czajka J.J."/>
            <person name="Han Y."/>
            <person name="Kim J."/>
            <person name="Mondo S.J."/>
            <person name="Hofstad B.A."/>
            <person name="Robles A."/>
            <person name="Haridas S."/>
            <person name="Riley R."/>
            <person name="LaButti K."/>
            <person name="Pangilinan J."/>
            <person name="Andreopoulos W."/>
            <person name="Lipzen A."/>
            <person name="Yan J."/>
            <person name="Wang M."/>
            <person name="Ng V."/>
            <person name="Grigoriev I.V."/>
            <person name="Spatafora J.W."/>
            <person name="Magnuson J.K."/>
            <person name="Baker S.E."/>
            <person name="Pomraning K.R."/>
        </authorList>
    </citation>
    <scope>NUCLEOTIDE SEQUENCE [LARGE SCALE GENOMIC DNA]</scope>
    <source>
        <strain evidence="2">CBS 10300</strain>
    </source>
</reference>
<accession>A0ACC3TK90</accession>
<protein>
    <submittedName>
        <fullName evidence="1">Uncharacterized protein</fullName>
    </submittedName>
</protein>
<gene>
    <name evidence="1" type="ORF">V1517DRAFT_308761</name>
</gene>